<protein>
    <recommendedName>
        <fullName evidence="3">DUF2292 domain-containing protein</fullName>
    </recommendedName>
</protein>
<comment type="caution">
    <text evidence="1">The sequence shown here is derived from an EMBL/GenBank/DDBJ whole genome shotgun (WGS) entry which is preliminary data.</text>
</comment>
<proteinExistence type="predicted"/>
<sequence length="47" mass="5404">MENKDSLIKIIDGYQSLEIIPPQYGQVILTFHDGKIKLVEECKKTQV</sequence>
<organism evidence="1 2">
    <name type="scientific">Enterococcus xiangfangensis</name>
    <dbReference type="NCBI Taxonomy" id="1296537"/>
    <lineage>
        <taxon>Bacteria</taxon>
        <taxon>Bacillati</taxon>
        <taxon>Bacillota</taxon>
        <taxon>Bacilli</taxon>
        <taxon>Lactobacillales</taxon>
        <taxon>Enterococcaceae</taxon>
        <taxon>Enterococcus</taxon>
    </lineage>
</organism>
<dbReference type="Proteomes" id="UP001181046">
    <property type="component" value="Unassembled WGS sequence"/>
</dbReference>
<evidence type="ECO:0000313" key="2">
    <source>
        <dbReference type="Proteomes" id="UP001181046"/>
    </source>
</evidence>
<accession>A0ABU3F9Z9</accession>
<dbReference type="RefSeq" id="WP_311829267.1">
    <property type="nucleotide sequence ID" value="NZ_JARQAJ010000001.1"/>
</dbReference>
<dbReference type="EMBL" id="JARQAJ010000001">
    <property type="protein sequence ID" value="MDT2758495.1"/>
    <property type="molecule type" value="Genomic_DNA"/>
</dbReference>
<name>A0ABU3F9Z9_9ENTE</name>
<gene>
    <name evidence="1" type="ORF">P7H27_01705</name>
</gene>
<keyword evidence="2" id="KW-1185">Reference proteome</keyword>
<reference evidence="1" key="1">
    <citation type="submission" date="2023-03" db="EMBL/GenBank/DDBJ databases">
        <authorList>
            <person name="Shen W."/>
            <person name="Cai J."/>
        </authorList>
    </citation>
    <scope>NUCLEOTIDE SEQUENCE</scope>
    <source>
        <strain evidence="1">P66-3</strain>
    </source>
</reference>
<evidence type="ECO:0008006" key="3">
    <source>
        <dbReference type="Google" id="ProtNLM"/>
    </source>
</evidence>
<evidence type="ECO:0000313" key="1">
    <source>
        <dbReference type="EMBL" id="MDT2758495.1"/>
    </source>
</evidence>